<dbReference type="Gene3D" id="2.120.10.30">
    <property type="entry name" value="TolB, C-terminal domain"/>
    <property type="match status" value="4"/>
</dbReference>
<dbReference type="InterPro" id="IPR011042">
    <property type="entry name" value="6-blade_b-propeller_TolB-like"/>
</dbReference>
<proteinExistence type="inferred from homology"/>
<reference evidence="4 5" key="2">
    <citation type="journal article" date="2016" name="Environ. Microbiol. Rep.">
        <title>Metagenomic evidence for the presence of phototrophic Gemmatimonadetes bacteria in diverse environments.</title>
        <authorList>
            <person name="Zeng Y."/>
            <person name="Baumbach J."/>
            <person name="Barbosa E.G."/>
            <person name="Azevedo V."/>
            <person name="Zhang C."/>
            <person name="Koblizek M."/>
        </authorList>
    </citation>
    <scope>NUCLEOTIDE SEQUENCE [LARGE SCALE GENOMIC DNA]</scope>
    <source>
        <strain evidence="4 5">AP64</strain>
    </source>
</reference>
<comment type="similarity">
    <text evidence="1">Belongs to the TolB family.</text>
</comment>
<dbReference type="Pfam" id="PF07676">
    <property type="entry name" value="PD40"/>
    <property type="match status" value="7"/>
</dbReference>
<dbReference type="EMBL" id="CP011454">
    <property type="protein sequence ID" value="AMW06160.1"/>
    <property type="molecule type" value="Genomic_DNA"/>
</dbReference>
<sequence>MISLRTLGGVAVTLLDGRTPAPGALQPRRLAMLAFVARSGALGISRDRIVSTFWPDSPEEAGRRAVTQALSALRSGLDAPELLLGTQELRLNAEVVTCDLWEFERAIAERRYEQAAALYTGPFLDGFRLPNAPDFERWLDETRRTLADRHDVALERLARAADGRGETLAAAGWWRRRLASDPLSARITAEVVRALVASGDAAGAQGQARVYASLVRQELGVEPDPLVESALQQAQREAPPRTERPSSPATVLTAATAPPPPAVAERRPDAASSPLPTTAPEAAPTPQGRWLRFGVAAALSAAALLLVWRAAVSNADRLEHAHVVDPSRVTSDDGLELDPAISPSGQQIAYAAGQPGRMRLLLRQRDGGRAVELVPGQSGDQRRPRWSPDGARLLYQANRAIWMVPALGGAPRVVVEAPADSAKSAAFPTWSPDGTSLAYVVGDSLVVSALDGTARRVVMAEPGLHSPAWSPNDRWIAVVAGNRDFLYGVVGNLAPSALLLVPARCDIQRSPCPSTTVGEPTALHLSPEWRDSRQLLYVSQQGGSRDLFGVEIDERGHTAGAPVRLTSGTSAASVSVATDGVTLAYSVLQLQSNVWSTPVATPGAPVRVTNGAQIVEGLDVTPDGRWLAFDADRSGQQDIFVLPLANGRPGATEAARVVDAPRNDFHPTWSADGQWLSYYTFVDGQRRASVVPAQGGVSQLLLTGPSKGEEYSPVWSADGRAVVYWRWLNGRYELFEVPRTGERTFGSERQLTTRGGFGPSFTNDGRMAYFVSTGEVWLMPAERDESRARKVYPVATAAAPTLSVSSGRVTPDGTRLIVKANDGQGDGYWAVPIDGGRPRLIVRVDDPERPSPRLEFASDGRHVFYTRLERSADVWSARIARR</sequence>
<evidence type="ECO:0000259" key="3">
    <source>
        <dbReference type="SMART" id="SM01043"/>
    </source>
</evidence>
<feature type="compositionally biased region" description="Low complexity" evidence="2">
    <location>
        <begin position="270"/>
        <end position="285"/>
    </location>
</feature>
<dbReference type="InterPro" id="IPR011659">
    <property type="entry name" value="WD40"/>
</dbReference>
<dbReference type="SMART" id="SM01043">
    <property type="entry name" value="BTAD"/>
    <property type="match status" value="1"/>
</dbReference>
<dbReference type="KEGG" id="gph:GEMMAAP_17950"/>
<dbReference type="Pfam" id="PF03704">
    <property type="entry name" value="BTAD"/>
    <property type="match status" value="1"/>
</dbReference>
<dbReference type="InterPro" id="IPR005158">
    <property type="entry name" value="BTAD"/>
</dbReference>
<dbReference type="PANTHER" id="PTHR36842">
    <property type="entry name" value="PROTEIN TOLB HOMOLOG"/>
    <property type="match status" value="1"/>
</dbReference>
<dbReference type="RefSeq" id="WP_026848101.1">
    <property type="nucleotide sequence ID" value="NZ_CP011454.1"/>
</dbReference>
<dbReference type="PANTHER" id="PTHR36842:SF1">
    <property type="entry name" value="PROTEIN TOLB"/>
    <property type="match status" value="1"/>
</dbReference>
<evidence type="ECO:0000313" key="4">
    <source>
        <dbReference type="EMBL" id="AMW06160.1"/>
    </source>
</evidence>
<evidence type="ECO:0000256" key="2">
    <source>
        <dbReference type="SAM" id="MobiDB-lite"/>
    </source>
</evidence>
<organism evidence="4 5">
    <name type="scientific">Gemmatimonas phototrophica</name>
    <dbReference type="NCBI Taxonomy" id="1379270"/>
    <lineage>
        <taxon>Bacteria</taxon>
        <taxon>Pseudomonadati</taxon>
        <taxon>Gemmatimonadota</taxon>
        <taxon>Gemmatimonadia</taxon>
        <taxon>Gemmatimonadales</taxon>
        <taxon>Gemmatimonadaceae</taxon>
        <taxon>Gemmatimonas</taxon>
    </lineage>
</organism>
<dbReference type="InterPro" id="IPR036388">
    <property type="entry name" value="WH-like_DNA-bd_sf"/>
</dbReference>
<dbReference type="Proteomes" id="UP000076404">
    <property type="component" value="Chromosome"/>
</dbReference>
<protein>
    <recommendedName>
        <fullName evidence="3">Bacterial transcriptional activator domain-containing protein</fullName>
    </recommendedName>
</protein>
<reference evidence="4 5" key="1">
    <citation type="journal article" date="2014" name="Proc. Natl. Acad. Sci. U.S.A.">
        <title>Functional type 2 photosynthetic reaction centers found in the rare bacterial phylum Gemmatimonadetes.</title>
        <authorList>
            <person name="Zeng Y."/>
            <person name="Feng F."/>
            <person name="Medova H."/>
            <person name="Dean J."/>
            <person name="Koblizek M."/>
        </authorList>
    </citation>
    <scope>NUCLEOTIDE SEQUENCE [LARGE SCALE GENOMIC DNA]</scope>
    <source>
        <strain evidence="4 5">AP64</strain>
    </source>
</reference>
<dbReference type="eggNOG" id="COG3629">
    <property type="taxonomic scope" value="Bacteria"/>
</dbReference>
<dbReference type="Gene3D" id="1.25.40.10">
    <property type="entry name" value="Tetratricopeptide repeat domain"/>
    <property type="match status" value="1"/>
</dbReference>
<dbReference type="Gene3D" id="1.10.10.10">
    <property type="entry name" value="Winged helix-like DNA-binding domain superfamily/Winged helix DNA-binding domain"/>
    <property type="match status" value="1"/>
</dbReference>
<dbReference type="AlphaFoldDB" id="A0A143BNS7"/>
<keyword evidence="5" id="KW-1185">Reference proteome</keyword>
<feature type="domain" description="Bacterial transcriptional activator" evidence="3">
    <location>
        <begin position="98"/>
        <end position="235"/>
    </location>
</feature>
<dbReference type="OrthoDB" id="9802240at2"/>
<dbReference type="eggNOG" id="COG0823">
    <property type="taxonomic scope" value="Bacteria"/>
</dbReference>
<accession>A0A143BNS7</accession>
<dbReference type="SUPFAM" id="SSF82171">
    <property type="entry name" value="DPP6 N-terminal domain-like"/>
    <property type="match status" value="1"/>
</dbReference>
<dbReference type="STRING" id="1379270.GEMMAAP_17950"/>
<dbReference type="SUPFAM" id="SSF48452">
    <property type="entry name" value="TPR-like"/>
    <property type="match status" value="1"/>
</dbReference>
<gene>
    <name evidence="4" type="ORF">GEMMAAP_17950</name>
</gene>
<evidence type="ECO:0000256" key="1">
    <source>
        <dbReference type="ARBA" id="ARBA00009820"/>
    </source>
</evidence>
<feature type="compositionally biased region" description="Low complexity" evidence="2">
    <location>
        <begin position="245"/>
        <end position="256"/>
    </location>
</feature>
<dbReference type="SUPFAM" id="SSF69304">
    <property type="entry name" value="Tricorn protease N-terminal domain"/>
    <property type="match status" value="1"/>
</dbReference>
<evidence type="ECO:0000313" key="5">
    <source>
        <dbReference type="Proteomes" id="UP000076404"/>
    </source>
</evidence>
<dbReference type="InterPro" id="IPR011990">
    <property type="entry name" value="TPR-like_helical_dom_sf"/>
</dbReference>
<feature type="region of interest" description="Disordered" evidence="2">
    <location>
        <begin position="230"/>
        <end position="285"/>
    </location>
</feature>
<name>A0A143BNS7_9BACT</name>